<evidence type="ECO:0000256" key="1">
    <source>
        <dbReference type="SAM" id="Phobius"/>
    </source>
</evidence>
<feature type="transmembrane region" description="Helical" evidence="1">
    <location>
        <begin position="27"/>
        <end position="47"/>
    </location>
</feature>
<dbReference type="OrthoDB" id="5515308at2"/>
<keyword evidence="1" id="KW-0472">Membrane</keyword>
<dbReference type="GO" id="GO:0046521">
    <property type="term" value="P:sphingoid catabolic process"/>
    <property type="evidence" value="ECO:0007669"/>
    <property type="project" value="TreeGrafter"/>
</dbReference>
<name>A0A2Z4IPU4_9BACT</name>
<evidence type="ECO:0008006" key="4">
    <source>
        <dbReference type="Google" id="ProtNLM"/>
    </source>
</evidence>
<accession>A0A2Z4IPU4</accession>
<keyword evidence="1" id="KW-0812">Transmembrane</keyword>
<proteinExistence type="predicted"/>
<evidence type="ECO:0000313" key="3">
    <source>
        <dbReference type="Proteomes" id="UP000248688"/>
    </source>
</evidence>
<evidence type="ECO:0000313" key="2">
    <source>
        <dbReference type="EMBL" id="AWW32313.1"/>
    </source>
</evidence>
<gene>
    <name evidence="2" type="ORF">DN752_20415</name>
</gene>
<dbReference type="AlphaFoldDB" id="A0A2Z4IPU4"/>
<protein>
    <recommendedName>
        <fullName evidence="4">DUF962 domain-containing protein</fullName>
    </recommendedName>
</protein>
<dbReference type="RefSeq" id="WP_112785686.1">
    <property type="nucleotide sequence ID" value="NZ_CP030041.1"/>
</dbReference>
<feature type="transmembrane region" description="Helical" evidence="1">
    <location>
        <begin position="108"/>
        <end position="126"/>
    </location>
</feature>
<dbReference type="PANTHER" id="PTHR28026:SF9">
    <property type="entry name" value="2-HYDROXY-PALMITIC ACID DIOXYGENASE MPO1"/>
    <property type="match status" value="1"/>
</dbReference>
<organism evidence="2 3">
    <name type="scientific">Echinicola strongylocentroti</name>
    <dbReference type="NCBI Taxonomy" id="1795355"/>
    <lineage>
        <taxon>Bacteria</taxon>
        <taxon>Pseudomonadati</taxon>
        <taxon>Bacteroidota</taxon>
        <taxon>Cytophagia</taxon>
        <taxon>Cytophagales</taxon>
        <taxon>Cyclobacteriaceae</taxon>
        <taxon>Echinicola</taxon>
    </lineage>
</organism>
<reference evidence="2 3" key="1">
    <citation type="submission" date="2018-06" db="EMBL/GenBank/DDBJ databases">
        <title>Echinicola strongylocentroti sp. nov., isolated from a sea urchin Strongylocentrotus intermedius.</title>
        <authorList>
            <person name="Bae S.S."/>
        </authorList>
    </citation>
    <scope>NUCLEOTIDE SEQUENCE [LARGE SCALE GENOMIC DNA]</scope>
    <source>
        <strain evidence="2 3">MEBiC08714</strain>
    </source>
</reference>
<feature type="transmembrane region" description="Helical" evidence="1">
    <location>
        <begin position="84"/>
        <end position="102"/>
    </location>
</feature>
<dbReference type="InterPro" id="IPR009305">
    <property type="entry name" value="Mpo1-like"/>
</dbReference>
<sequence length="164" mass="18838">MAQTNLRKIDQLLEEYGISHQNPTNKVIHWFCVPAIFFSVVGLIYSIPAGPISFLQGYMGSFANWATLVLMVILFYYYTLSPPLSLGMFLFSALCLFFANFITIISPVPLWSVCIVIFLVSWVIQFYGHKIEGKKPSFLKDVQFLLIGPAWLMHFIYKRLGFSY</sequence>
<dbReference type="KEGG" id="est:DN752_20415"/>
<dbReference type="Pfam" id="PF06127">
    <property type="entry name" value="Mpo1-like"/>
    <property type="match status" value="1"/>
</dbReference>
<keyword evidence="3" id="KW-1185">Reference proteome</keyword>
<dbReference type="PANTHER" id="PTHR28026">
    <property type="entry name" value="DUF962 DOMAIN PROTEIN (AFU_ORTHOLOGUE AFUA_8G05310)"/>
    <property type="match status" value="1"/>
</dbReference>
<dbReference type="Proteomes" id="UP000248688">
    <property type="component" value="Chromosome"/>
</dbReference>
<feature type="transmembrane region" description="Helical" evidence="1">
    <location>
        <begin position="59"/>
        <end position="77"/>
    </location>
</feature>
<keyword evidence="1" id="KW-1133">Transmembrane helix</keyword>
<dbReference type="GO" id="GO:0016020">
    <property type="term" value="C:membrane"/>
    <property type="evidence" value="ECO:0007669"/>
    <property type="project" value="GOC"/>
</dbReference>
<dbReference type="EMBL" id="CP030041">
    <property type="protein sequence ID" value="AWW32313.1"/>
    <property type="molecule type" value="Genomic_DNA"/>
</dbReference>